<evidence type="ECO:0000313" key="4">
    <source>
        <dbReference type="EMBL" id="SDW74821.1"/>
    </source>
</evidence>
<evidence type="ECO:0000256" key="2">
    <source>
        <dbReference type="ARBA" id="ARBA00022801"/>
    </source>
</evidence>
<accession>A0A1H2W2P8</accession>
<dbReference type="GO" id="GO:0005975">
    <property type="term" value="P:carbohydrate metabolic process"/>
    <property type="evidence" value="ECO:0007669"/>
    <property type="project" value="InterPro"/>
</dbReference>
<dbReference type="InterPro" id="IPR011330">
    <property type="entry name" value="Glyco_hydro/deAcase_b/a-brl"/>
</dbReference>
<proteinExistence type="predicted"/>
<dbReference type="PANTHER" id="PTHR10587">
    <property type="entry name" value="GLYCOSYL TRANSFERASE-RELATED"/>
    <property type="match status" value="1"/>
</dbReference>
<dbReference type="GO" id="GO:0046872">
    <property type="term" value="F:metal ion binding"/>
    <property type="evidence" value="ECO:0007669"/>
    <property type="project" value="UniProtKB-KW"/>
</dbReference>
<keyword evidence="5" id="KW-1185">Reference proteome</keyword>
<evidence type="ECO:0000259" key="3">
    <source>
        <dbReference type="PROSITE" id="PS51677"/>
    </source>
</evidence>
<dbReference type="Proteomes" id="UP000182589">
    <property type="component" value="Unassembled WGS sequence"/>
</dbReference>
<organism evidence="4 5">
    <name type="scientific">Alicyclobacillus hesperidum</name>
    <dbReference type="NCBI Taxonomy" id="89784"/>
    <lineage>
        <taxon>Bacteria</taxon>
        <taxon>Bacillati</taxon>
        <taxon>Bacillota</taxon>
        <taxon>Bacilli</taxon>
        <taxon>Bacillales</taxon>
        <taxon>Alicyclobacillaceae</taxon>
        <taxon>Alicyclobacillus</taxon>
    </lineage>
</organism>
<dbReference type="Pfam" id="PF01522">
    <property type="entry name" value="Polysacc_deac_1"/>
    <property type="match status" value="1"/>
</dbReference>
<dbReference type="STRING" id="89784.SAMN04489725_11342"/>
<reference evidence="5" key="1">
    <citation type="submission" date="2016-10" db="EMBL/GenBank/DDBJ databases">
        <authorList>
            <person name="Varghese N."/>
        </authorList>
    </citation>
    <scope>NUCLEOTIDE SEQUENCE [LARGE SCALE GENOMIC DNA]</scope>
    <source>
        <strain evidence="5">DSM 12489</strain>
    </source>
</reference>
<keyword evidence="2" id="KW-0378">Hydrolase</keyword>
<dbReference type="Gene3D" id="3.20.20.370">
    <property type="entry name" value="Glycoside hydrolase/deacetylase"/>
    <property type="match status" value="1"/>
</dbReference>
<feature type="domain" description="NodB homology" evidence="3">
    <location>
        <begin position="15"/>
        <end position="194"/>
    </location>
</feature>
<sequence length="200" mass="22081">MDNSRTRQQTPARVGTLTITFDDGPDAEYTPQILETLRHYGVPAVFFCIGEQVARYPDVLRAIDAAGHAIGNHTMTHPHLTELPNDEIRKQLTDAANQIEATIGKRPHLFRPPYGDMDERVERIARELGYQPVLWDVDSVDWSGIPGPTVAANVLPHLKPGAIVLQHAGEHAEGTPAALPYIIEVAVAMGYDWVPFMSKS</sequence>
<keyword evidence="1" id="KW-0479">Metal-binding</keyword>
<dbReference type="RefSeq" id="WP_074693394.1">
    <property type="nucleotide sequence ID" value="NZ_FNOJ01000013.1"/>
</dbReference>
<evidence type="ECO:0000313" key="5">
    <source>
        <dbReference type="Proteomes" id="UP000182589"/>
    </source>
</evidence>
<evidence type="ECO:0000256" key="1">
    <source>
        <dbReference type="ARBA" id="ARBA00022723"/>
    </source>
</evidence>
<name>A0A1H2W2P8_9BACL</name>
<protein>
    <submittedName>
        <fullName evidence="4">Peptidoglycan/xylan/chitin deacetylase, PgdA/CDA1 family</fullName>
    </submittedName>
</protein>
<gene>
    <name evidence="4" type="ORF">SAMN04489725_11342</name>
</gene>
<dbReference type="GO" id="GO:0016810">
    <property type="term" value="F:hydrolase activity, acting on carbon-nitrogen (but not peptide) bonds"/>
    <property type="evidence" value="ECO:0007669"/>
    <property type="project" value="InterPro"/>
</dbReference>
<dbReference type="AlphaFoldDB" id="A0A1H2W2P8"/>
<dbReference type="InterPro" id="IPR050248">
    <property type="entry name" value="Polysacc_deacetylase_ArnD"/>
</dbReference>
<dbReference type="EMBL" id="FNOJ01000013">
    <property type="protein sequence ID" value="SDW74821.1"/>
    <property type="molecule type" value="Genomic_DNA"/>
</dbReference>
<dbReference type="GO" id="GO:0016020">
    <property type="term" value="C:membrane"/>
    <property type="evidence" value="ECO:0007669"/>
    <property type="project" value="TreeGrafter"/>
</dbReference>
<dbReference type="PROSITE" id="PS51677">
    <property type="entry name" value="NODB"/>
    <property type="match status" value="1"/>
</dbReference>
<dbReference type="InterPro" id="IPR002509">
    <property type="entry name" value="NODB_dom"/>
</dbReference>
<dbReference type="CDD" id="cd10917">
    <property type="entry name" value="CE4_NodB_like_6s_7s"/>
    <property type="match status" value="1"/>
</dbReference>
<dbReference type="SUPFAM" id="SSF88713">
    <property type="entry name" value="Glycoside hydrolase/deacetylase"/>
    <property type="match status" value="1"/>
</dbReference>
<dbReference type="PANTHER" id="PTHR10587:SF133">
    <property type="entry name" value="CHITIN DEACETYLASE 1-RELATED"/>
    <property type="match status" value="1"/>
</dbReference>